<dbReference type="EMBL" id="BFAV01000038">
    <property type="protein sequence ID" value="GBF32518.1"/>
    <property type="molecule type" value="Genomic_DNA"/>
</dbReference>
<reference evidence="2" key="1">
    <citation type="submission" date="2018-02" db="EMBL/GenBank/DDBJ databases">
        <title>Genome sequence of Desulfocucumis palustris strain NAW-5.</title>
        <authorList>
            <person name="Watanabe M."/>
            <person name="Kojima H."/>
            <person name="Fukui M."/>
        </authorList>
    </citation>
    <scope>NUCLEOTIDE SEQUENCE [LARGE SCALE GENOMIC DNA]</scope>
    <source>
        <strain evidence="2">NAW-5</strain>
    </source>
</reference>
<protein>
    <submittedName>
        <fullName evidence="1">Uncharacterized protein</fullName>
    </submittedName>
</protein>
<keyword evidence="2" id="KW-1185">Reference proteome</keyword>
<dbReference type="Proteomes" id="UP000239549">
    <property type="component" value="Unassembled WGS sequence"/>
</dbReference>
<name>A0A2L2X8S7_9FIRM</name>
<dbReference type="AlphaFoldDB" id="A0A2L2X8S7"/>
<evidence type="ECO:0000313" key="1">
    <source>
        <dbReference type="EMBL" id="GBF32518.1"/>
    </source>
</evidence>
<proteinExistence type="predicted"/>
<comment type="caution">
    <text evidence="1">The sequence shown here is derived from an EMBL/GenBank/DDBJ whole genome shotgun (WGS) entry which is preliminary data.</text>
</comment>
<accession>A0A2L2X8S7</accession>
<sequence>MFVLMMYGCIIVKINKLVIIGNGGFIYCSMKTPEIMV</sequence>
<organism evidence="1 2">
    <name type="scientific">Desulfocucumis palustris</name>
    <dbReference type="NCBI Taxonomy" id="1898651"/>
    <lineage>
        <taxon>Bacteria</taxon>
        <taxon>Bacillati</taxon>
        <taxon>Bacillota</taxon>
        <taxon>Clostridia</taxon>
        <taxon>Eubacteriales</taxon>
        <taxon>Desulfocucumaceae</taxon>
        <taxon>Desulfocucumis</taxon>
    </lineage>
</organism>
<gene>
    <name evidence="1" type="ORF">DCCM_0714</name>
</gene>
<evidence type="ECO:0000313" key="2">
    <source>
        <dbReference type="Proteomes" id="UP000239549"/>
    </source>
</evidence>